<evidence type="ECO:0000256" key="2">
    <source>
        <dbReference type="ARBA" id="ARBA00022771"/>
    </source>
</evidence>
<dbReference type="OrthoDB" id="7331812at2759"/>
<evidence type="ECO:0000313" key="7">
    <source>
        <dbReference type="EMBL" id="EFX67961.1"/>
    </source>
</evidence>
<evidence type="ECO:0000259" key="6">
    <source>
        <dbReference type="PROSITE" id="PS50950"/>
    </source>
</evidence>
<keyword evidence="1" id="KW-0479">Metal-binding</keyword>
<dbReference type="PhylomeDB" id="E9HJY1"/>
<keyword evidence="2 5" id="KW-0863">Zinc-finger</keyword>
<reference evidence="7 8" key="1">
    <citation type="journal article" date="2011" name="Science">
        <title>The ecoresponsive genome of Daphnia pulex.</title>
        <authorList>
            <person name="Colbourne J.K."/>
            <person name="Pfrender M.E."/>
            <person name="Gilbert D."/>
            <person name="Thomas W.K."/>
            <person name="Tucker A."/>
            <person name="Oakley T.H."/>
            <person name="Tokishita S."/>
            <person name="Aerts A."/>
            <person name="Arnold G.J."/>
            <person name="Basu M.K."/>
            <person name="Bauer D.J."/>
            <person name="Caceres C.E."/>
            <person name="Carmel L."/>
            <person name="Casola C."/>
            <person name="Choi J.H."/>
            <person name="Detter J.C."/>
            <person name="Dong Q."/>
            <person name="Dusheyko S."/>
            <person name="Eads B.D."/>
            <person name="Frohlich T."/>
            <person name="Geiler-Samerotte K.A."/>
            <person name="Gerlach D."/>
            <person name="Hatcher P."/>
            <person name="Jogdeo S."/>
            <person name="Krijgsveld J."/>
            <person name="Kriventseva E.V."/>
            <person name="Kultz D."/>
            <person name="Laforsch C."/>
            <person name="Lindquist E."/>
            <person name="Lopez J."/>
            <person name="Manak J.R."/>
            <person name="Muller J."/>
            <person name="Pangilinan J."/>
            <person name="Patwardhan R.P."/>
            <person name="Pitluck S."/>
            <person name="Pritham E.J."/>
            <person name="Rechtsteiner A."/>
            <person name="Rho M."/>
            <person name="Rogozin I.B."/>
            <person name="Sakarya O."/>
            <person name="Salamov A."/>
            <person name="Schaack S."/>
            <person name="Shapiro H."/>
            <person name="Shiga Y."/>
            <person name="Skalitzky C."/>
            <person name="Smith Z."/>
            <person name="Souvorov A."/>
            <person name="Sung W."/>
            <person name="Tang Z."/>
            <person name="Tsuchiya D."/>
            <person name="Tu H."/>
            <person name="Vos H."/>
            <person name="Wang M."/>
            <person name="Wolf Y.I."/>
            <person name="Yamagata H."/>
            <person name="Yamada T."/>
            <person name="Ye Y."/>
            <person name="Shaw J.R."/>
            <person name="Andrews J."/>
            <person name="Crease T.J."/>
            <person name="Tang H."/>
            <person name="Lucas S.M."/>
            <person name="Robertson H.M."/>
            <person name="Bork P."/>
            <person name="Koonin E.V."/>
            <person name="Zdobnov E.M."/>
            <person name="Grigoriev I.V."/>
            <person name="Lynch M."/>
            <person name="Boore J.L."/>
        </authorList>
    </citation>
    <scope>NUCLEOTIDE SEQUENCE [LARGE SCALE GENOMIC DNA]</scope>
</reference>
<dbReference type="HOGENOM" id="CLU_1344473_0_0_1"/>
<evidence type="ECO:0000256" key="3">
    <source>
        <dbReference type="ARBA" id="ARBA00022833"/>
    </source>
</evidence>
<dbReference type="Proteomes" id="UP000000305">
    <property type="component" value="Unassembled WGS sequence"/>
</dbReference>
<evidence type="ECO:0000256" key="4">
    <source>
        <dbReference type="ARBA" id="ARBA00023125"/>
    </source>
</evidence>
<dbReference type="KEGG" id="dpx:DAPPUDRAFT_330561"/>
<dbReference type="GO" id="GO:0003677">
    <property type="term" value="F:DNA binding"/>
    <property type="evidence" value="ECO:0007669"/>
    <property type="project" value="UniProtKB-UniRule"/>
</dbReference>
<dbReference type="InterPro" id="IPR006612">
    <property type="entry name" value="THAP_Znf"/>
</dbReference>
<keyword evidence="3" id="KW-0862">Zinc</keyword>
<dbReference type="SMART" id="SM00980">
    <property type="entry name" value="THAP"/>
    <property type="match status" value="1"/>
</dbReference>
<evidence type="ECO:0000256" key="5">
    <source>
        <dbReference type="PROSITE-ProRule" id="PRU00309"/>
    </source>
</evidence>
<accession>E9HJY1</accession>
<proteinExistence type="predicted"/>
<evidence type="ECO:0000313" key="8">
    <source>
        <dbReference type="Proteomes" id="UP000000305"/>
    </source>
</evidence>
<protein>
    <recommendedName>
        <fullName evidence="6">THAP-type domain-containing protein</fullName>
    </recommendedName>
</protein>
<dbReference type="SUPFAM" id="SSF57716">
    <property type="entry name" value="Glucocorticoid receptor-like (DNA-binding domain)"/>
    <property type="match status" value="1"/>
</dbReference>
<keyword evidence="4 5" id="KW-0238">DNA-binding</keyword>
<dbReference type="PROSITE" id="PS50950">
    <property type="entry name" value="ZF_THAP"/>
    <property type="match status" value="1"/>
</dbReference>
<sequence>MPRCVIIGCRNGYKKKIVLASGTDVVEKESKFTLFCKPSDPNFSKVWEDKIPKEEGAVLPNRYVVCHEHFDESQIIKNDVTIINGEEIKLPRTRWKLVVGAFPTIFTGTPVELFLKKAVRKPPTVRLPLGNITNYPDSTLQSHRRPKHVTLRRLRCTWHIADSQVYIPRTSFTYDQCPLRRDLIAVLIPSHWMDFRRTWDGKRI</sequence>
<dbReference type="Pfam" id="PF05485">
    <property type="entry name" value="THAP"/>
    <property type="match status" value="1"/>
</dbReference>
<dbReference type="InParanoid" id="E9HJY1"/>
<dbReference type="GO" id="GO:0008270">
    <property type="term" value="F:zinc ion binding"/>
    <property type="evidence" value="ECO:0007669"/>
    <property type="project" value="UniProtKB-KW"/>
</dbReference>
<organism evidence="7 8">
    <name type="scientific">Daphnia pulex</name>
    <name type="common">Water flea</name>
    <dbReference type="NCBI Taxonomy" id="6669"/>
    <lineage>
        <taxon>Eukaryota</taxon>
        <taxon>Metazoa</taxon>
        <taxon>Ecdysozoa</taxon>
        <taxon>Arthropoda</taxon>
        <taxon>Crustacea</taxon>
        <taxon>Branchiopoda</taxon>
        <taxon>Diplostraca</taxon>
        <taxon>Cladocera</taxon>
        <taxon>Anomopoda</taxon>
        <taxon>Daphniidae</taxon>
        <taxon>Daphnia</taxon>
    </lineage>
</organism>
<gene>
    <name evidence="7" type="ORF">DAPPUDRAFT_330561</name>
</gene>
<dbReference type="EMBL" id="GL732665">
    <property type="protein sequence ID" value="EFX67961.1"/>
    <property type="molecule type" value="Genomic_DNA"/>
</dbReference>
<dbReference type="AlphaFoldDB" id="E9HJY1"/>
<evidence type="ECO:0000256" key="1">
    <source>
        <dbReference type="ARBA" id="ARBA00022723"/>
    </source>
</evidence>
<name>E9HJY1_DAPPU</name>
<feature type="domain" description="THAP-type" evidence="6">
    <location>
        <begin position="1"/>
        <end position="106"/>
    </location>
</feature>
<keyword evidence="8" id="KW-1185">Reference proteome</keyword>